<organism evidence="3 4">
    <name type="scientific">Hufsiella arboris</name>
    <dbReference type="NCBI Taxonomy" id="2695275"/>
    <lineage>
        <taxon>Bacteria</taxon>
        <taxon>Pseudomonadati</taxon>
        <taxon>Bacteroidota</taxon>
        <taxon>Sphingobacteriia</taxon>
        <taxon>Sphingobacteriales</taxon>
        <taxon>Sphingobacteriaceae</taxon>
        <taxon>Hufsiella</taxon>
    </lineage>
</organism>
<protein>
    <submittedName>
        <fullName evidence="3">Gluconolactonase</fullName>
    </submittedName>
</protein>
<evidence type="ECO:0000313" key="3">
    <source>
        <dbReference type="EMBL" id="MXV52094.1"/>
    </source>
</evidence>
<dbReference type="InterPro" id="IPR017996">
    <property type="entry name" value="MRJP/yellow-related"/>
</dbReference>
<sequence length="334" mass="37955">MPALVEVAQFGKFQPIGLAVSKAGRIFVTFPKREQYEFGLAEIKDGKRVPYPDTVWNKYDTLNTAEHFTNVQALWTDKENKLWVLDPANPSGGPTIPEGVKLLKIDIDSNRVERIYRFEDLRREQTALNDVRIDNERQLAYLSDPKQACIVVLNLKTGKSRLVLKNEPSTKADTTFVLNIDGKDVINQEGKAFSSNVNGLAFYNDYLFFRPINQTKLYRISASYLADSTLSGSQLTQRVEHIDDVGVSHGMIADEKGNIYLSDSPDNAIRYVTRNGTLKVLIEDKRLTWPDSFAIGPDNYLYVTCSQINRTPAYNNGEDRVEYPFRLFKVKLPE</sequence>
<dbReference type="Proteomes" id="UP000466586">
    <property type="component" value="Unassembled WGS sequence"/>
</dbReference>
<evidence type="ECO:0000256" key="1">
    <source>
        <dbReference type="ARBA" id="ARBA00004613"/>
    </source>
</evidence>
<name>A0A7K1YBX5_9SPHI</name>
<dbReference type="AlphaFoldDB" id="A0A7K1YBX5"/>
<dbReference type="EMBL" id="WVHT01000006">
    <property type="protein sequence ID" value="MXV52094.1"/>
    <property type="molecule type" value="Genomic_DNA"/>
</dbReference>
<keyword evidence="4" id="KW-1185">Reference proteome</keyword>
<dbReference type="SUPFAM" id="SSF101898">
    <property type="entry name" value="NHL repeat"/>
    <property type="match status" value="1"/>
</dbReference>
<proteinExistence type="predicted"/>
<comment type="caution">
    <text evidence="3">The sequence shown here is derived from an EMBL/GenBank/DDBJ whole genome shotgun (WGS) entry which is preliminary data.</text>
</comment>
<dbReference type="PANTHER" id="PTHR10009:SF18">
    <property type="entry name" value="PROTEIN YELLOW-LIKE PROTEIN"/>
    <property type="match status" value="1"/>
</dbReference>
<dbReference type="Gene3D" id="2.120.10.30">
    <property type="entry name" value="TolB, C-terminal domain"/>
    <property type="match status" value="1"/>
</dbReference>
<keyword evidence="2" id="KW-0964">Secreted</keyword>
<dbReference type="Pfam" id="PF03022">
    <property type="entry name" value="MRJP"/>
    <property type="match status" value="1"/>
</dbReference>
<dbReference type="PANTHER" id="PTHR10009">
    <property type="entry name" value="PROTEIN YELLOW-RELATED"/>
    <property type="match status" value="1"/>
</dbReference>
<comment type="subcellular location">
    <subcellularLocation>
        <location evidence="1">Secreted</location>
    </subcellularLocation>
</comment>
<evidence type="ECO:0000256" key="2">
    <source>
        <dbReference type="ARBA" id="ARBA00022525"/>
    </source>
</evidence>
<accession>A0A7K1YBX5</accession>
<dbReference type="InterPro" id="IPR011042">
    <property type="entry name" value="6-blade_b-propeller_TolB-like"/>
</dbReference>
<gene>
    <name evidence="3" type="ORF">GS399_14035</name>
</gene>
<dbReference type="GO" id="GO:0005576">
    <property type="term" value="C:extracellular region"/>
    <property type="evidence" value="ECO:0007669"/>
    <property type="project" value="UniProtKB-SubCell"/>
</dbReference>
<reference evidence="3 4" key="1">
    <citation type="submission" date="2019-11" db="EMBL/GenBank/DDBJ databases">
        <title>Pedobacter sp. HMF7647 Genome sequencing and assembly.</title>
        <authorList>
            <person name="Kang H."/>
            <person name="Kim H."/>
            <person name="Joh K."/>
        </authorList>
    </citation>
    <scope>NUCLEOTIDE SEQUENCE [LARGE SCALE GENOMIC DNA]</scope>
    <source>
        <strain evidence="3 4">HMF7647</strain>
    </source>
</reference>
<evidence type="ECO:0000313" key="4">
    <source>
        <dbReference type="Proteomes" id="UP000466586"/>
    </source>
</evidence>